<gene>
    <name evidence="2" type="ORF">ROZALSC1DRAFT_19921</name>
</gene>
<feature type="signal peptide" evidence="1">
    <location>
        <begin position="1"/>
        <end position="25"/>
    </location>
</feature>
<evidence type="ECO:0000313" key="2">
    <source>
        <dbReference type="EMBL" id="RKP22167.1"/>
    </source>
</evidence>
<dbReference type="Proteomes" id="UP000281549">
    <property type="component" value="Unassembled WGS sequence"/>
</dbReference>
<accession>A0A4P9YQT8</accession>
<keyword evidence="1" id="KW-0732">Signal</keyword>
<organism evidence="2 3">
    <name type="scientific">Rozella allomycis (strain CSF55)</name>
    <dbReference type="NCBI Taxonomy" id="988480"/>
    <lineage>
        <taxon>Eukaryota</taxon>
        <taxon>Fungi</taxon>
        <taxon>Fungi incertae sedis</taxon>
        <taxon>Cryptomycota</taxon>
        <taxon>Cryptomycota incertae sedis</taxon>
        <taxon>Rozella</taxon>
    </lineage>
</organism>
<protein>
    <recommendedName>
        <fullName evidence="4">Chitin-binding type-4 domain-containing protein</fullName>
    </recommendedName>
</protein>
<dbReference type="AlphaFoldDB" id="A0A4P9YQT8"/>
<evidence type="ECO:0000256" key="1">
    <source>
        <dbReference type="SAM" id="SignalP"/>
    </source>
</evidence>
<evidence type="ECO:0000313" key="3">
    <source>
        <dbReference type="Proteomes" id="UP000281549"/>
    </source>
</evidence>
<name>A0A4P9YQT8_ROZAC</name>
<reference evidence="3" key="1">
    <citation type="journal article" date="2018" name="Nat. Microbiol.">
        <title>Leveraging single-cell genomics to expand the fungal tree of life.</title>
        <authorList>
            <person name="Ahrendt S.R."/>
            <person name="Quandt C.A."/>
            <person name="Ciobanu D."/>
            <person name="Clum A."/>
            <person name="Salamov A."/>
            <person name="Andreopoulos B."/>
            <person name="Cheng J.F."/>
            <person name="Woyke T."/>
            <person name="Pelin A."/>
            <person name="Henrissat B."/>
            <person name="Reynolds N.K."/>
            <person name="Benny G.L."/>
            <person name="Smith M.E."/>
            <person name="James T.Y."/>
            <person name="Grigoriev I.V."/>
        </authorList>
    </citation>
    <scope>NUCLEOTIDE SEQUENCE [LARGE SCALE GENOMIC DNA]</scope>
    <source>
        <strain evidence="3">CSF55</strain>
    </source>
</reference>
<proteinExistence type="predicted"/>
<dbReference type="EMBL" id="ML004907">
    <property type="protein sequence ID" value="RKP22167.1"/>
    <property type="molecule type" value="Genomic_DNA"/>
</dbReference>
<sequence>MKNMFDLLFSFLVVVTISNVGNCHGHMSFPVIRGAHKTYIDIDSLRNPIPSNRFGRCRFGKPSPRTTILHEGPLNVALDISAPHIGPCFMFLCNQDLTVHKLIAKKENCAAPNDPDVDYSHKDPIIQSYKYHWHIDLPHGRDLGCQDRCVLRFEWRGEQNSVIFPELYENCADISIATINSNPSSDVDNVAINPKCENINIKTKKKLSKK</sequence>
<feature type="chain" id="PRO_5020912259" description="Chitin-binding type-4 domain-containing protein" evidence="1">
    <location>
        <begin position="26"/>
        <end position="210"/>
    </location>
</feature>
<evidence type="ECO:0008006" key="4">
    <source>
        <dbReference type="Google" id="ProtNLM"/>
    </source>
</evidence>